<sequence>MTDSNVDTHADRDSIEQRLRAGAERSRLTATTRTLARYVRHSWCYRWLTKEPDPDVIVIDLRETYTVGPFIRILDAIIAQFARAAHSSRAVDIGRDIAARFERRPLRVLGIATLAALSISLLLSVALSQTGTLWLGAHVALAGAAALGLRSERTLEDLTETRTWELLSAAFEPPEPPESEAHEASADEETTPDADADTNRC</sequence>
<comment type="caution">
    <text evidence="3">The sequence shown here is derived from an EMBL/GenBank/DDBJ whole genome shotgun (WGS) entry which is preliminary data.</text>
</comment>
<keyword evidence="2" id="KW-1133">Transmembrane helix</keyword>
<evidence type="ECO:0000313" key="3">
    <source>
        <dbReference type="EMBL" id="OVE83146.1"/>
    </source>
</evidence>
<protein>
    <submittedName>
        <fullName evidence="3">Uncharacterized protein</fullName>
    </submittedName>
</protein>
<reference evidence="3 4" key="1">
    <citation type="submission" date="2017-02" db="EMBL/GenBank/DDBJ databases">
        <title>Natronthermophilus aegyptiacus gen. nov.,sp. nov., an aerobic, extremely halophilic alkalithermophilic archaeon isolated from the athalassohaline Wadi An Natrun, Egypt.</title>
        <authorList>
            <person name="Zhao B."/>
        </authorList>
    </citation>
    <scope>NUCLEOTIDE SEQUENCE [LARGE SCALE GENOMIC DNA]</scope>
    <source>
        <strain evidence="3 4">CGMCC 1.3597</strain>
    </source>
</reference>
<feature type="compositionally biased region" description="Acidic residues" evidence="1">
    <location>
        <begin position="186"/>
        <end position="201"/>
    </location>
</feature>
<feature type="region of interest" description="Disordered" evidence="1">
    <location>
        <begin position="170"/>
        <end position="201"/>
    </location>
</feature>
<keyword evidence="2" id="KW-0472">Membrane</keyword>
<keyword evidence="4" id="KW-1185">Reference proteome</keyword>
<dbReference type="AlphaFoldDB" id="A0A202E4B2"/>
<feature type="transmembrane region" description="Helical" evidence="2">
    <location>
        <begin position="133"/>
        <end position="149"/>
    </location>
</feature>
<proteinExistence type="predicted"/>
<evidence type="ECO:0000313" key="4">
    <source>
        <dbReference type="Proteomes" id="UP000196084"/>
    </source>
</evidence>
<dbReference type="RefSeq" id="WP_176393282.1">
    <property type="nucleotide sequence ID" value="NZ_MWPH01000004.1"/>
</dbReference>
<organism evidence="3 4">
    <name type="scientific">Natronolimnobius baerhuensis</name>
    <dbReference type="NCBI Taxonomy" id="253108"/>
    <lineage>
        <taxon>Archaea</taxon>
        <taxon>Methanobacteriati</taxon>
        <taxon>Methanobacteriota</taxon>
        <taxon>Stenosarchaea group</taxon>
        <taxon>Halobacteria</taxon>
        <taxon>Halobacteriales</taxon>
        <taxon>Natrialbaceae</taxon>
        <taxon>Natronolimnobius</taxon>
    </lineage>
</organism>
<dbReference type="EMBL" id="MWPH01000004">
    <property type="protein sequence ID" value="OVE83146.1"/>
    <property type="molecule type" value="Genomic_DNA"/>
</dbReference>
<gene>
    <name evidence="3" type="ORF">B2G88_17195</name>
</gene>
<keyword evidence="2" id="KW-0812">Transmembrane</keyword>
<evidence type="ECO:0000256" key="1">
    <source>
        <dbReference type="SAM" id="MobiDB-lite"/>
    </source>
</evidence>
<accession>A0A202E4B2</accession>
<dbReference type="Proteomes" id="UP000196084">
    <property type="component" value="Unassembled WGS sequence"/>
</dbReference>
<feature type="transmembrane region" description="Helical" evidence="2">
    <location>
        <begin position="108"/>
        <end position="127"/>
    </location>
</feature>
<name>A0A202E4B2_9EURY</name>
<evidence type="ECO:0000256" key="2">
    <source>
        <dbReference type="SAM" id="Phobius"/>
    </source>
</evidence>